<feature type="domain" description="Nudix hydrolase" evidence="1">
    <location>
        <begin position="67"/>
        <end position="205"/>
    </location>
</feature>
<evidence type="ECO:0000313" key="3">
    <source>
        <dbReference type="Proteomes" id="UP000030651"/>
    </source>
</evidence>
<dbReference type="CDD" id="cd02883">
    <property type="entry name" value="NUDIX_Hydrolase"/>
    <property type="match status" value="1"/>
</dbReference>
<reference evidence="3" key="1">
    <citation type="journal article" date="2015" name="BMC Genomics">
        <title>Genomic and transcriptomic analysis of the endophytic fungus Pestalotiopsis fici reveals its lifestyle and high potential for synthesis of natural products.</title>
        <authorList>
            <person name="Wang X."/>
            <person name="Zhang X."/>
            <person name="Liu L."/>
            <person name="Xiang M."/>
            <person name="Wang W."/>
            <person name="Sun X."/>
            <person name="Che Y."/>
            <person name="Guo L."/>
            <person name="Liu G."/>
            <person name="Guo L."/>
            <person name="Wang C."/>
            <person name="Yin W.B."/>
            <person name="Stadler M."/>
            <person name="Zhang X."/>
            <person name="Liu X."/>
        </authorList>
    </citation>
    <scope>NUCLEOTIDE SEQUENCE [LARGE SCALE GENOMIC DNA]</scope>
    <source>
        <strain evidence="3">W106-1 / CGMCC3.15140</strain>
    </source>
</reference>
<organism evidence="2 3">
    <name type="scientific">Pestalotiopsis fici (strain W106-1 / CGMCC3.15140)</name>
    <dbReference type="NCBI Taxonomy" id="1229662"/>
    <lineage>
        <taxon>Eukaryota</taxon>
        <taxon>Fungi</taxon>
        <taxon>Dikarya</taxon>
        <taxon>Ascomycota</taxon>
        <taxon>Pezizomycotina</taxon>
        <taxon>Sordariomycetes</taxon>
        <taxon>Xylariomycetidae</taxon>
        <taxon>Amphisphaeriales</taxon>
        <taxon>Sporocadaceae</taxon>
        <taxon>Pestalotiopsis</taxon>
    </lineage>
</organism>
<dbReference type="SUPFAM" id="SSF55811">
    <property type="entry name" value="Nudix"/>
    <property type="match status" value="1"/>
</dbReference>
<dbReference type="PANTHER" id="PTHR43736:SF1">
    <property type="entry name" value="DIHYDRONEOPTERIN TRIPHOSPHATE DIPHOSPHATASE"/>
    <property type="match status" value="1"/>
</dbReference>
<dbReference type="InParanoid" id="W3WHQ0"/>
<protein>
    <recommendedName>
        <fullName evidence="1">Nudix hydrolase domain-containing protein</fullName>
    </recommendedName>
</protein>
<dbReference type="HOGENOM" id="CLU_067850_0_0_1"/>
<dbReference type="Proteomes" id="UP000030651">
    <property type="component" value="Unassembled WGS sequence"/>
</dbReference>
<dbReference type="PANTHER" id="PTHR43736">
    <property type="entry name" value="ADP-RIBOSE PYROPHOSPHATASE"/>
    <property type="match status" value="1"/>
</dbReference>
<dbReference type="EMBL" id="KI912122">
    <property type="protein sequence ID" value="ETS73299.1"/>
    <property type="molecule type" value="Genomic_DNA"/>
</dbReference>
<name>W3WHQ0_PESFW</name>
<evidence type="ECO:0000313" key="2">
    <source>
        <dbReference type="EMBL" id="ETS73299.1"/>
    </source>
</evidence>
<dbReference type="AlphaFoldDB" id="W3WHQ0"/>
<evidence type="ECO:0000259" key="1">
    <source>
        <dbReference type="PROSITE" id="PS51462"/>
    </source>
</evidence>
<dbReference type="KEGG" id="pfy:PFICI_14904"/>
<dbReference type="InterPro" id="IPR000086">
    <property type="entry name" value="NUDIX_hydrolase_dom"/>
</dbReference>
<dbReference type="PROSITE" id="PS51462">
    <property type="entry name" value="NUDIX"/>
    <property type="match status" value="1"/>
</dbReference>
<gene>
    <name evidence="2" type="ORF">PFICI_14904</name>
</gene>
<dbReference type="Gene3D" id="3.90.79.10">
    <property type="entry name" value="Nucleoside Triphosphate Pyrophosphohydrolase"/>
    <property type="match status" value="1"/>
</dbReference>
<dbReference type="GeneID" id="19279917"/>
<sequence>MAPFLMATPEPEPEPSLQEEIRSGASTLDFTQFDTTAQVAPTLKFSRPDVLARFQLSPKEFIRQGKPKTDCLVAATVVSHGDKILLVQRSEHDFGGLCWEVPGGSCDDDDLSIMAAACRELWEEAGLRATVVVDFIDDVHLPSTDGLIWRKMTFLVDVDRIGSHEPSVKLDPEEHQAFVWATEQDLLANRHGDITLTWMSEDQRQTILKAFTMLKRPNVKI</sequence>
<dbReference type="eggNOG" id="ENOG502S8JU">
    <property type="taxonomic scope" value="Eukaryota"/>
</dbReference>
<proteinExistence type="predicted"/>
<dbReference type="OrthoDB" id="276276at2759"/>
<accession>W3WHQ0</accession>
<keyword evidence="3" id="KW-1185">Reference proteome</keyword>
<dbReference type="InterPro" id="IPR015797">
    <property type="entry name" value="NUDIX_hydrolase-like_dom_sf"/>
</dbReference>
<dbReference type="RefSeq" id="XP_007841676.1">
    <property type="nucleotide sequence ID" value="XM_007843485.1"/>
</dbReference>
<dbReference type="Pfam" id="PF00293">
    <property type="entry name" value="NUDIX"/>
    <property type="match status" value="1"/>
</dbReference>
<dbReference type="OMA" id="DGFPNLW"/>